<feature type="compositionally biased region" description="Basic and acidic residues" evidence="10">
    <location>
        <begin position="230"/>
        <end position="246"/>
    </location>
</feature>
<dbReference type="InterPro" id="IPR045346">
    <property type="entry name" value="Ermin"/>
</dbReference>
<dbReference type="GO" id="GO:0001763">
    <property type="term" value="P:morphogenesis of a branching structure"/>
    <property type="evidence" value="ECO:0007669"/>
    <property type="project" value="TreeGrafter"/>
</dbReference>
<proteinExistence type="predicted"/>
<dbReference type="GO" id="GO:0008360">
    <property type="term" value="P:regulation of cell shape"/>
    <property type="evidence" value="ECO:0007669"/>
    <property type="project" value="InterPro"/>
</dbReference>
<dbReference type="EMBL" id="JAHDVG010000464">
    <property type="protein sequence ID" value="KAH1184739.1"/>
    <property type="molecule type" value="Genomic_DNA"/>
</dbReference>
<comment type="subcellular location">
    <subcellularLocation>
        <location evidence="1">Cytoplasm</location>
        <location evidence="1">Cytoskeleton</location>
    </subcellularLocation>
</comment>
<feature type="compositionally biased region" description="Basic and acidic residues" evidence="10">
    <location>
        <begin position="167"/>
        <end position="181"/>
    </location>
</feature>
<dbReference type="PANTHER" id="PTHR47137:SF1">
    <property type="entry name" value="ERMIN"/>
    <property type="match status" value="1"/>
</dbReference>
<evidence type="ECO:0000256" key="8">
    <source>
        <dbReference type="ARBA" id="ARBA00026168"/>
    </source>
</evidence>
<dbReference type="GO" id="GO:0007015">
    <property type="term" value="P:actin filament organization"/>
    <property type="evidence" value="ECO:0007669"/>
    <property type="project" value="InterPro"/>
</dbReference>
<dbReference type="AlphaFoldDB" id="A0A9D4B993"/>
<evidence type="ECO:0000313" key="12">
    <source>
        <dbReference type="Proteomes" id="UP000827986"/>
    </source>
</evidence>
<dbReference type="OrthoDB" id="9947518at2759"/>
<comment type="caution">
    <text evidence="11">The sequence shown here is derived from an EMBL/GenBank/DDBJ whole genome shotgun (WGS) entry which is preliminary data.</text>
</comment>
<evidence type="ECO:0000256" key="1">
    <source>
        <dbReference type="ARBA" id="ARBA00004245"/>
    </source>
</evidence>
<evidence type="ECO:0000256" key="4">
    <source>
        <dbReference type="ARBA" id="ARBA00022553"/>
    </source>
</evidence>
<keyword evidence="6" id="KW-0206">Cytoskeleton</keyword>
<dbReference type="PANTHER" id="PTHR47137">
    <property type="entry name" value="ERMIN"/>
    <property type="match status" value="1"/>
</dbReference>
<evidence type="ECO:0000313" key="11">
    <source>
        <dbReference type="EMBL" id="KAH1184739.1"/>
    </source>
</evidence>
<evidence type="ECO:0000256" key="7">
    <source>
        <dbReference type="ARBA" id="ARBA00025213"/>
    </source>
</evidence>
<reference evidence="11" key="1">
    <citation type="submission" date="2021-09" db="EMBL/GenBank/DDBJ databases">
        <title>The genome of Mauremys mutica provides insights into the evolution of semi-aquatic lifestyle.</title>
        <authorList>
            <person name="Gong S."/>
            <person name="Gao Y."/>
        </authorList>
    </citation>
    <scope>NUCLEOTIDE SEQUENCE</scope>
    <source>
        <strain evidence="11">MM-2020</strain>
        <tissue evidence="11">Muscle</tissue>
    </source>
</reference>
<keyword evidence="3" id="KW-0963">Cytoplasm</keyword>
<dbReference type="GO" id="GO:0030175">
    <property type="term" value="C:filopodium"/>
    <property type="evidence" value="ECO:0007669"/>
    <property type="project" value="TreeGrafter"/>
</dbReference>
<feature type="compositionally biased region" description="Basic and acidic residues" evidence="10">
    <location>
        <begin position="104"/>
        <end position="115"/>
    </location>
</feature>
<keyword evidence="5" id="KW-0009">Actin-binding</keyword>
<dbReference type="GO" id="GO:0043025">
    <property type="term" value="C:neuronal cell body"/>
    <property type="evidence" value="ECO:0007669"/>
    <property type="project" value="TreeGrafter"/>
</dbReference>
<feature type="compositionally biased region" description="Basic and acidic residues" evidence="10">
    <location>
        <begin position="125"/>
        <end position="137"/>
    </location>
</feature>
<dbReference type="GO" id="GO:0005938">
    <property type="term" value="C:cell cortex"/>
    <property type="evidence" value="ECO:0007669"/>
    <property type="project" value="TreeGrafter"/>
</dbReference>
<evidence type="ECO:0000256" key="2">
    <source>
        <dbReference type="ARBA" id="ARBA00011216"/>
    </source>
</evidence>
<dbReference type="GO" id="GO:0033270">
    <property type="term" value="C:paranode region of axon"/>
    <property type="evidence" value="ECO:0007669"/>
    <property type="project" value="TreeGrafter"/>
</dbReference>
<feature type="region of interest" description="Disordered" evidence="10">
    <location>
        <begin position="41"/>
        <end position="260"/>
    </location>
</feature>
<dbReference type="Gene3D" id="6.10.360.10">
    <property type="match status" value="1"/>
</dbReference>
<comment type="subunit">
    <text evidence="2">Binds actin.</text>
</comment>
<dbReference type="GO" id="GO:0051015">
    <property type="term" value="F:actin filament binding"/>
    <property type="evidence" value="ECO:0007669"/>
    <property type="project" value="InterPro"/>
</dbReference>
<comment type="function">
    <text evidence="7">Plays a role in cytoskeletal rearrangements during the late wrapping and/or compaction phases of myelinogenesis as well as in maintenance and stability of myelin sheath in the adult. May play an important role in late-stage oligodendroglia maturation, myelin/Ranvier node formation during CNS development, and in the maintenance and plasticity of related structures in the mature CNS.</text>
</comment>
<accession>A0A9D4B993</accession>
<name>A0A9D4B993_9SAUR</name>
<feature type="compositionally biased region" description="Basic and acidic residues" evidence="10">
    <location>
        <begin position="53"/>
        <end position="66"/>
    </location>
</feature>
<dbReference type="Proteomes" id="UP000827986">
    <property type="component" value="Unassembled WGS sequence"/>
</dbReference>
<evidence type="ECO:0000256" key="10">
    <source>
        <dbReference type="SAM" id="MobiDB-lite"/>
    </source>
</evidence>
<dbReference type="SUPFAM" id="SSF48678">
    <property type="entry name" value="Moesin tail domain"/>
    <property type="match status" value="1"/>
</dbReference>
<dbReference type="GO" id="GO:0070062">
    <property type="term" value="C:extracellular exosome"/>
    <property type="evidence" value="ECO:0007669"/>
    <property type="project" value="TreeGrafter"/>
</dbReference>
<dbReference type="Pfam" id="PF20491">
    <property type="entry name" value="Ermin"/>
    <property type="match status" value="1"/>
</dbReference>
<protein>
    <recommendedName>
        <fullName evidence="8">Ermin</fullName>
    </recommendedName>
    <alternativeName>
        <fullName evidence="9">Juxtanodin</fullName>
    </alternativeName>
</protein>
<organism evidence="11 12">
    <name type="scientific">Mauremys mutica</name>
    <name type="common">yellowpond turtle</name>
    <dbReference type="NCBI Taxonomy" id="74926"/>
    <lineage>
        <taxon>Eukaryota</taxon>
        <taxon>Metazoa</taxon>
        <taxon>Chordata</taxon>
        <taxon>Craniata</taxon>
        <taxon>Vertebrata</taxon>
        <taxon>Euteleostomi</taxon>
        <taxon>Archelosauria</taxon>
        <taxon>Testudinata</taxon>
        <taxon>Testudines</taxon>
        <taxon>Cryptodira</taxon>
        <taxon>Durocryptodira</taxon>
        <taxon>Testudinoidea</taxon>
        <taxon>Geoemydidae</taxon>
        <taxon>Geoemydinae</taxon>
        <taxon>Mauremys</taxon>
    </lineage>
</organism>
<evidence type="ECO:0000256" key="5">
    <source>
        <dbReference type="ARBA" id="ARBA00023203"/>
    </source>
</evidence>
<evidence type="ECO:0000256" key="6">
    <source>
        <dbReference type="ARBA" id="ARBA00023212"/>
    </source>
</evidence>
<gene>
    <name evidence="11" type="ORF">KIL84_012680</name>
</gene>
<evidence type="ECO:0000256" key="3">
    <source>
        <dbReference type="ARBA" id="ARBA00022490"/>
    </source>
</evidence>
<keyword evidence="12" id="KW-1185">Reference proteome</keyword>
<feature type="compositionally biased region" description="Acidic residues" evidence="10">
    <location>
        <begin position="182"/>
        <end position="194"/>
    </location>
</feature>
<feature type="compositionally biased region" description="Basic and acidic residues" evidence="10">
    <location>
        <begin position="76"/>
        <end position="87"/>
    </location>
</feature>
<dbReference type="GO" id="GO:0033269">
    <property type="term" value="C:internode region of axon"/>
    <property type="evidence" value="ECO:0007669"/>
    <property type="project" value="TreeGrafter"/>
</dbReference>
<dbReference type="GO" id="GO:0043209">
    <property type="term" value="C:myelin sheath"/>
    <property type="evidence" value="ECO:0007669"/>
    <property type="project" value="TreeGrafter"/>
</dbReference>
<feature type="compositionally biased region" description="Basic and acidic residues" evidence="10">
    <location>
        <begin position="197"/>
        <end position="218"/>
    </location>
</feature>
<sequence length="278" mass="31496">MTEEVPIASSILEYNGNVPPEKTQLQVIAIIDEIAKSVGTVPCENAETSPEAPLKKENQEDNKNSIEDNTVCGALDGEKQCEEKQEENNATLEEGSADIPSENTRTDEEKSREGPCEEIIPVSTKECEITRQEERNTEQPQEETATHANEAKEFQTAGAQEEGWMLEPKEQIKADTQLEERENAEEEEEEEEVQLIESKKENGGESPLKKQENDREECSPTSPSFNFQAEKPEEQPGSGKKNDISRHSYSRYNTISYRKIRKGNTKQRIDEFESMMHL</sequence>
<dbReference type="InterPro" id="IPR008954">
    <property type="entry name" value="Moesin_tail_sf"/>
</dbReference>
<dbReference type="GO" id="GO:0005856">
    <property type="term" value="C:cytoskeleton"/>
    <property type="evidence" value="ECO:0007669"/>
    <property type="project" value="UniProtKB-SubCell"/>
</dbReference>
<keyword evidence="4" id="KW-0597">Phosphoprotein</keyword>
<feature type="compositionally biased region" description="Polar residues" evidence="10">
    <location>
        <begin position="138"/>
        <end position="147"/>
    </location>
</feature>
<evidence type="ECO:0000256" key="9">
    <source>
        <dbReference type="ARBA" id="ARBA00031224"/>
    </source>
</evidence>
<dbReference type="GO" id="GO:0031344">
    <property type="term" value="P:regulation of cell projection organization"/>
    <property type="evidence" value="ECO:0007669"/>
    <property type="project" value="TreeGrafter"/>
</dbReference>